<name>A0ABQ8GQT4_9PEZI</name>
<dbReference type="Gene3D" id="3.50.50.60">
    <property type="entry name" value="FAD/NAD(P)-binding domain"/>
    <property type="match status" value="1"/>
</dbReference>
<reference evidence="7 8" key="1">
    <citation type="journal article" date="2021" name="Nat. Commun.">
        <title>Genetic determinants of endophytism in the Arabidopsis root mycobiome.</title>
        <authorList>
            <person name="Mesny F."/>
            <person name="Miyauchi S."/>
            <person name="Thiergart T."/>
            <person name="Pickel B."/>
            <person name="Atanasova L."/>
            <person name="Karlsson M."/>
            <person name="Huettel B."/>
            <person name="Barry K.W."/>
            <person name="Haridas S."/>
            <person name="Chen C."/>
            <person name="Bauer D."/>
            <person name="Andreopoulos W."/>
            <person name="Pangilinan J."/>
            <person name="LaButti K."/>
            <person name="Riley R."/>
            <person name="Lipzen A."/>
            <person name="Clum A."/>
            <person name="Drula E."/>
            <person name="Henrissat B."/>
            <person name="Kohler A."/>
            <person name="Grigoriev I.V."/>
            <person name="Martin F.M."/>
            <person name="Hacquard S."/>
        </authorList>
    </citation>
    <scope>NUCLEOTIDE SEQUENCE [LARGE SCALE GENOMIC DNA]</scope>
    <source>
        <strain evidence="7 8">MPI-SDFR-AT-0080</strain>
    </source>
</reference>
<dbReference type="InterPro" id="IPR012132">
    <property type="entry name" value="GMC_OxRdtase"/>
</dbReference>
<dbReference type="PROSITE" id="PS00624">
    <property type="entry name" value="GMC_OXRED_2"/>
    <property type="match status" value="1"/>
</dbReference>
<dbReference type="PIRSF" id="PIRSF000137">
    <property type="entry name" value="Alcohol_oxidase"/>
    <property type="match status" value="1"/>
</dbReference>
<dbReference type="Pfam" id="PF00732">
    <property type="entry name" value="GMC_oxred_N"/>
    <property type="match status" value="1"/>
</dbReference>
<comment type="similarity">
    <text evidence="1 3">Belongs to the GMC oxidoreductase family.</text>
</comment>
<organism evidence="7 8">
    <name type="scientific">Macrophomina phaseolina</name>
    <dbReference type="NCBI Taxonomy" id="35725"/>
    <lineage>
        <taxon>Eukaryota</taxon>
        <taxon>Fungi</taxon>
        <taxon>Dikarya</taxon>
        <taxon>Ascomycota</taxon>
        <taxon>Pezizomycotina</taxon>
        <taxon>Dothideomycetes</taxon>
        <taxon>Dothideomycetes incertae sedis</taxon>
        <taxon>Botryosphaeriales</taxon>
        <taxon>Botryosphaeriaceae</taxon>
        <taxon>Macrophomina</taxon>
    </lineage>
</organism>
<sequence length="636" mass="68007">MRISILLLSFCSQGLAAPQLFGPLVDVLGNVIGGKGFVDTALGALGGAVGITATYDYVVVGGGTAGNTIGVRLAEAGYSVAILEAGGYYQVGKPLLTTSPAGDVFNIGMSMSDASPLVDWMFETQPQDGANGRKFHYARGKCLGGSSALNFMIYQRGTAQCYDQWAKTLGDDSWKWANTQKHFRNSFTFTAPNNAKRGANVTTRYNPSAFNSGTSGPVQVGYTNFVSAAATWLEKGMAAVGIKSINDFNSGSLLGGAYLTTTIRPSDATRSGSDQFITRAKSNPKLKVYIKTLAKKINFDGNKKATGVSVDTGGIKYNINARKEVIVSAGAFQSPQLLMVSGIGPASYLQSFGIKVLSDLSGVGQNMWDHIMFGPSYQVNLITLNKVIKDPAYAAKRLTDYISTQTGELSSNVVEYLGWEKISKLSGYSESLSAETQEQLSQFPDDWPEAEWLTINSYIEDFLTPVADVARQSAQHATILGAIVAPTSRGNVTLASADTKDLPLINPNWLTTTSDIELAIAMYKRMREIWATDAMAPVVLGGGEAYPGLASVQSDDEIHEQIKKSLTTVWHAACTCRMGRQGEEGAVLDAKARVFGVRGVRVVDASSFPTLPPGHPQSTVYMLAEKIASDIINGVQ</sequence>
<evidence type="ECO:0000256" key="3">
    <source>
        <dbReference type="RuleBase" id="RU003968"/>
    </source>
</evidence>
<evidence type="ECO:0000256" key="2">
    <source>
        <dbReference type="ARBA" id="ARBA00023180"/>
    </source>
</evidence>
<feature type="chain" id="PRO_5046221909" description="Glucose-methanol-choline oxidoreductase N-terminal domain-containing protein" evidence="4">
    <location>
        <begin position="17"/>
        <end position="636"/>
    </location>
</feature>
<evidence type="ECO:0000313" key="8">
    <source>
        <dbReference type="Proteomes" id="UP000774617"/>
    </source>
</evidence>
<gene>
    <name evidence="7" type="ORF">B0J12DRAFT_781887</name>
</gene>
<dbReference type="EMBL" id="JAGTJR010000003">
    <property type="protein sequence ID" value="KAH7062549.1"/>
    <property type="molecule type" value="Genomic_DNA"/>
</dbReference>
<protein>
    <recommendedName>
        <fullName evidence="5 6">Glucose-methanol-choline oxidoreductase N-terminal domain-containing protein</fullName>
    </recommendedName>
</protein>
<keyword evidence="3" id="KW-0285">Flavoprotein</keyword>
<keyword evidence="2" id="KW-0325">Glycoprotein</keyword>
<dbReference type="Pfam" id="PF05199">
    <property type="entry name" value="GMC_oxred_C"/>
    <property type="match status" value="1"/>
</dbReference>
<evidence type="ECO:0000259" key="6">
    <source>
        <dbReference type="PROSITE" id="PS00624"/>
    </source>
</evidence>
<proteinExistence type="inferred from homology"/>
<dbReference type="SUPFAM" id="SSF51905">
    <property type="entry name" value="FAD/NAD(P)-binding domain"/>
    <property type="match status" value="1"/>
</dbReference>
<dbReference type="SUPFAM" id="SSF54373">
    <property type="entry name" value="FAD-linked reductases, C-terminal domain"/>
    <property type="match status" value="1"/>
</dbReference>
<dbReference type="PANTHER" id="PTHR11552:SF138">
    <property type="entry name" value="DEHYDROGENASE PKFF-RELATED"/>
    <property type="match status" value="1"/>
</dbReference>
<dbReference type="PROSITE" id="PS00623">
    <property type="entry name" value="GMC_OXRED_1"/>
    <property type="match status" value="1"/>
</dbReference>
<keyword evidence="8" id="KW-1185">Reference proteome</keyword>
<dbReference type="InterPro" id="IPR000172">
    <property type="entry name" value="GMC_OxRdtase_N"/>
</dbReference>
<keyword evidence="4" id="KW-0732">Signal</keyword>
<dbReference type="PANTHER" id="PTHR11552">
    <property type="entry name" value="GLUCOSE-METHANOL-CHOLINE GMC OXIDOREDUCTASE"/>
    <property type="match status" value="1"/>
</dbReference>
<dbReference type="Proteomes" id="UP000774617">
    <property type="component" value="Unassembled WGS sequence"/>
</dbReference>
<accession>A0ABQ8GQT4</accession>
<keyword evidence="3" id="KW-0274">FAD</keyword>
<dbReference type="InterPro" id="IPR007867">
    <property type="entry name" value="GMC_OxRtase_C"/>
</dbReference>
<feature type="domain" description="Glucose-methanol-choline oxidoreductase N-terminal" evidence="5">
    <location>
        <begin position="140"/>
        <end position="163"/>
    </location>
</feature>
<feature type="domain" description="Glucose-methanol-choline oxidoreductase N-terminal" evidence="6">
    <location>
        <begin position="330"/>
        <end position="344"/>
    </location>
</feature>
<comment type="caution">
    <text evidence="7">The sequence shown here is derived from an EMBL/GenBank/DDBJ whole genome shotgun (WGS) entry which is preliminary data.</text>
</comment>
<evidence type="ECO:0000256" key="4">
    <source>
        <dbReference type="SAM" id="SignalP"/>
    </source>
</evidence>
<feature type="signal peptide" evidence="4">
    <location>
        <begin position="1"/>
        <end position="16"/>
    </location>
</feature>
<evidence type="ECO:0000256" key="1">
    <source>
        <dbReference type="ARBA" id="ARBA00010790"/>
    </source>
</evidence>
<evidence type="ECO:0000313" key="7">
    <source>
        <dbReference type="EMBL" id="KAH7062549.1"/>
    </source>
</evidence>
<dbReference type="Gene3D" id="3.30.560.10">
    <property type="entry name" value="Glucose Oxidase, domain 3"/>
    <property type="match status" value="1"/>
</dbReference>
<dbReference type="InterPro" id="IPR036188">
    <property type="entry name" value="FAD/NAD-bd_sf"/>
</dbReference>
<evidence type="ECO:0000259" key="5">
    <source>
        <dbReference type="PROSITE" id="PS00623"/>
    </source>
</evidence>